<proteinExistence type="inferred from homology"/>
<comment type="similarity">
    <text evidence="1">Belongs to the sigma-70 factor family. ECF subfamily.</text>
</comment>
<accession>A0ABS1EQN8</accession>
<comment type="caution">
    <text evidence="8">The sequence shown here is derived from an EMBL/GenBank/DDBJ whole genome shotgun (WGS) entry which is preliminary data.</text>
</comment>
<organism evidence="8 9">
    <name type="scientific">Clostridium yunnanense</name>
    <dbReference type="NCBI Taxonomy" id="2800325"/>
    <lineage>
        <taxon>Bacteria</taxon>
        <taxon>Bacillati</taxon>
        <taxon>Bacillota</taxon>
        <taxon>Clostridia</taxon>
        <taxon>Eubacteriales</taxon>
        <taxon>Clostridiaceae</taxon>
        <taxon>Clostridium</taxon>
    </lineage>
</organism>
<feature type="domain" description="RNA polymerase sigma factor 70 region 4 type 2" evidence="7">
    <location>
        <begin position="123"/>
        <end position="175"/>
    </location>
</feature>
<dbReference type="InterPro" id="IPR039425">
    <property type="entry name" value="RNA_pol_sigma-70-like"/>
</dbReference>
<keyword evidence="2" id="KW-0805">Transcription regulation</keyword>
<keyword evidence="4" id="KW-0238">DNA-binding</keyword>
<dbReference type="Gene3D" id="1.10.10.10">
    <property type="entry name" value="Winged helix-like DNA-binding domain superfamily/Winged helix DNA-binding domain"/>
    <property type="match status" value="1"/>
</dbReference>
<dbReference type="InterPro" id="IPR014284">
    <property type="entry name" value="RNA_pol_sigma-70_dom"/>
</dbReference>
<dbReference type="InterPro" id="IPR007627">
    <property type="entry name" value="RNA_pol_sigma70_r2"/>
</dbReference>
<dbReference type="EMBL" id="JAENHN010000039">
    <property type="protein sequence ID" value="MBK1811689.1"/>
    <property type="molecule type" value="Genomic_DNA"/>
</dbReference>
<dbReference type="InterPro" id="IPR036388">
    <property type="entry name" value="WH-like_DNA-bd_sf"/>
</dbReference>
<evidence type="ECO:0000256" key="3">
    <source>
        <dbReference type="ARBA" id="ARBA00023082"/>
    </source>
</evidence>
<keyword evidence="5" id="KW-0804">Transcription</keyword>
<evidence type="ECO:0000256" key="5">
    <source>
        <dbReference type="ARBA" id="ARBA00023163"/>
    </source>
</evidence>
<evidence type="ECO:0000313" key="8">
    <source>
        <dbReference type="EMBL" id="MBK1811689.1"/>
    </source>
</evidence>
<dbReference type="PANTHER" id="PTHR43133:SF8">
    <property type="entry name" value="RNA POLYMERASE SIGMA FACTOR HI_1459-RELATED"/>
    <property type="match status" value="1"/>
</dbReference>
<evidence type="ECO:0000256" key="4">
    <source>
        <dbReference type="ARBA" id="ARBA00023125"/>
    </source>
</evidence>
<dbReference type="Proteomes" id="UP000596739">
    <property type="component" value="Unassembled WGS sequence"/>
</dbReference>
<reference evidence="9" key="1">
    <citation type="submission" date="2021-01" db="EMBL/GenBank/DDBJ databases">
        <title>Genome public.</title>
        <authorList>
            <person name="Liu C."/>
            <person name="Sun Q."/>
        </authorList>
    </citation>
    <scope>NUCLEOTIDE SEQUENCE [LARGE SCALE GENOMIC DNA]</scope>
    <source>
        <strain evidence="9">YIM B02505</strain>
    </source>
</reference>
<gene>
    <name evidence="8" type="ORF">JHL18_13785</name>
</gene>
<dbReference type="RefSeq" id="WP_200270139.1">
    <property type="nucleotide sequence ID" value="NZ_JAENHN010000039.1"/>
</dbReference>
<name>A0ABS1EQN8_9CLOT</name>
<dbReference type="Pfam" id="PF08281">
    <property type="entry name" value="Sigma70_r4_2"/>
    <property type="match status" value="1"/>
</dbReference>
<evidence type="ECO:0000256" key="2">
    <source>
        <dbReference type="ARBA" id="ARBA00023015"/>
    </source>
</evidence>
<evidence type="ECO:0000313" key="9">
    <source>
        <dbReference type="Proteomes" id="UP000596739"/>
    </source>
</evidence>
<evidence type="ECO:0000256" key="1">
    <source>
        <dbReference type="ARBA" id="ARBA00010641"/>
    </source>
</evidence>
<dbReference type="Gene3D" id="1.10.1740.10">
    <property type="match status" value="1"/>
</dbReference>
<dbReference type="Pfam" id="PF04542">
    <property type="entry name" value="Sigma70_r2"/>
    <property type="match status" value="1"/>
</dbReference>
<protein>
    <submittedName>
        <fullName evidence="8">Sigma-70 family RNA polymerase sigma factor</fullName>
    </submittedName>
</protein>
<keyword evidence="3" id="KW-0731">Sigma factor</keyword>
<dbReference type="InterPro" id="IPR013324">
    <property type="entry name" value="RNA_pol_sigma_r3/r4-like"/>
</dbReference>
<dbReference type="InterPro" id="IPR013325">
    <property type="entry name" value="RNA_pol_sigma_r2"/>
</dbReference>
<feature type="domain" description="RNA polymerase sigma-70 region 2" evidence="6">
    <location>
        <begin position="23"/>
        <end position="93"/>
    </location>
</feature>
<dbReference type="NCBIfam" id="TIGR02937">
    <property type="entry name" value="sigma70-ECF"/>
    <property type="match status" value="1"/>
</dbReference>
<evidence type="ECO:0000259" key="7">
    <source>
        <dbReference type="Pfam" id="PF08281"/>
    </source>
</evidence>
<sequence length="189" mass="22188">MHIDENNFILELRKHNKKALDFLYDNYKGLVYKVVLTVLKDRASEQDIEECVADVFIGIWKNILKYDSSITSFKKWLIAVSKYKSIDYLRRRTIVPDSVDLNNEVTDFSENIESIIIQKENIESITKLINNMNDIDRNIFIKKYFLDESTVDIANNLKLPRSNIDNRLSRGRKNLKRKWLQITGGGINE</sequence>
<dbReference type="SUPFAM" id="SSF88946">
    <property type="entry name" value="Sigma2 domain of RNA polymerase sigma factors"/>
    <property type="match status" value="1"/>
</dbReference>
<evidence type="ECO:0000259" key="6">
    <source>
        <dbReference type="Pfam" id="PF04542"/>
    </source>
</evidence>
<dbReference type="InterPro" id="IPR013249">
    <property type="entry name" value="RNA_pol_sigma70_r4_t2"/>
</dbReference>
<dbReference type="SUPFAM" id="SSF88659">
    <property type="entry name" value="Sigma3 and sigma4 domains of RNA polymerase sigma factors"/>
    <property type="match status" value="1"/>
</dbReference>
<keyword evidence="9" id="KW-1185">Reference proteome</keyword>
<dbReference type="PANTHER" id="PTHR43133">
    <property type="entry name" value="RNA POLYMERASE ECF-TYPE SIGMA FACTO"/>
    <property type="match status" value="1"/>
</dbReference>